<evidence type="ECO:0000256" key="5">
    <source>
        <dbReference type="SAM" id="MobiDB-lite"/>
    </source>
</evidence>
<protein>
    <recommendedName>
        <fullName evidence="4">40S ribosomal protein S26</fullName>
    </recommendedName>
</protein>
<dbReference type="InterPro" id="IPR038551">
    <property type="entry name" value="Ribosomal_eS26_sf"/>
</dbReference>
<dbReference type="InterPro" id="IPR000892">
    <property type="entry name" value="Ribosomal_eS26"/>
</dbReference>
<dbReference type="GO" id="GO:0003735">
    <property type="term" value="F:structural constituent of ribosome"/>
    <property type="evidence" value="ECO:0007669"/>
    <property type="project" value="InterPro"/>
</dbReference>
<keyword evidence="2 4" id="KW-0689">Ribosomal protein</keyword>
<dbReference type="Pfam" id="PF01283">
    <property type="entry name" value="Ribosomal_S26e"/>
    <property type="match status" value="1"/>
</dbReference>
<dbReference type="AlphaFoldDB" id="A0A6G3MKD0"/>
<comment type="similarity">
    <text evidence="1 4">Belongs to the eukaryotic ribosomal protein eS26 family.</text>
</comment>
<dbReference type="GO" id="GO:0022627">
    <property type="term" value="C:cytosolic small ribosomal subunit"/>
    <property type="evidence" value="ECO:0007669"/>
    <property type="project" value="TreeGrafter"/>
</dbReference>
<accession>A0A6G3MKD0</accession>
<dbReference type="EMBL" id="GHBP01009145">
    <property type="protein sequence ID" value="NDJ94502.1"/>
    <property type="molecule type" value="Transcribed_RNA"/>
</dbReference>
<evidence type="ECO:0000256" key="2">
    <source>
        <dbReference type="ARBA" id="ARBA00022980"/>
    </source>
</evidence>
<name>A0A6G3MKD0_HENSL</name>
<dbReference type="GO" id="GO:0006412">
    <property type="term" value="P:translation"/>
    <property type="evidence" value="ECO:0007669"/>
    <property type="project" value="InterPro"/>
</dbReference>
<sequence length="128" mass="15060">MTKKRRNGGRSKKNRGHVKSVRCFNCRRCVAKDKAIRKFQIRNMIEASAIADFRSACIYEQYVFPKSYQLQLYCVSCAVHNRIVHVRSREKRKIREVKPRFIPTKPDEFTNKPPHPQGVGPNEEDNRL</sequence>
<dbReference type="Gene3D" id="3.30.1740.20">
    <property type="entry name" value="Ribosomal protein S26e"/>
    <property type="match status" value="1"/>
</dbReference>
<dbReference type="PANTHER" id="PTHR12538:SF0">
    <property type="entry name" value="40S RIBOSOMAL PROTEIN S26"/>
    <property type="match status" value="1"/>
</dbReference>
<evidence type="ECO:0000256" key="4">
    <source>
        <dbReference type="RuleBase" id="RU363128"/>
    </source>
</evidence>
<dbReference type="GO" id="GO:0003729">
    <property type="term" value="F:mRNA binding"/>
    <property type="evidence" value="ECO:0007669"/>
    <property type="project" value="TreeGrafter"/>
</dbReference>
<evidence type="ECO:0000313" key="6">
    <source>
        <dbReference type="EMBL" id="NDJ94502.1"/>
    </source>
</evidence>
<evidence type="ECO:0000256" key="1">
    <source>
        <dbReference type="ARBA" id="ARBA00008596"/>
    </source>
</evidence>
<dbReference type="OrthoDB" id="10262653at2759"/>
<evidence type="ECO:0000256" key="3">
    <source>
        <dbReference type="ARBA" id="ARBA00023274"/>
    </source>
</evidence>
<keyword evidence="3 4" id="KW-0687">Ribonucleoprotein</keyword>
<reference evidence="6" key="1">
    <citation type="submission" date="2018-11" db="EMBL/GenBank/DDBJ databases">
        <title>Henneguya salminicola genome and transcriptome.</title>
        <authorList>
            <person name="Yahalomi D."/>
            <person name="Atkinson S.D."/>
            <person name="Neuhof M."/>
            <person name="Chang E.S."/>
            <person name="Philippe H."/>
            <person name="Cartwright P."/>
            <person name="Bartholomew J.L."/>
            <person name="Huchon D."/>
        </authorList>
    </citation>
    <scope>NUCLEOTIDE SEQUENCE</scope>
    <source>
        <strain evidence="6">Hz1</strain>
        <tissue evidence="6">Whole</tissue>
    </source>
</reference>
<dbReference type="PANTHER" id="PTHR12538">
    <property type="entry name" value="40S RIBOSOMAL PROTEIN S26"/>
    <property type="match status" value="1"/>
</dbReference>
<proteinExistence type="inferred from homology"/>
<organism evidence="6">
    <name type="scientific">Henneguya salminicola</name>
    <name type="common">Myxosporean</name>
    <dbReference type="NCBI Taxonomy" id="69463"/>
    <lineage>
        <taxon>Eukaryota</taxon>
        <taxon>Metazoa</taxon>
        <taxon>Cnidaria</taxon>
        <taxon>Myxozoa</taxon>
        <taxon>Myxosporea</taxon>
        <taxon>Bivalvulida</taxon>
        <taxon>Platysporina</taxon>
        <taxon>Myxobolidae</taxon>
        <taxon>Henneguya</taxon>
    </lineage>
</organism>
<feature type="region of interest" description="Disordered" evidence="5">
    <location>
        <begin position="95"/>
        <end position="128"/>
    </location>
</feature>